<dbReference type="EMBL" id="CAJPDS010000008">
    <property type="protein sequence ID" value="CAF9909728.1"/>
    <property type="molecule type" value="Genomic_DNA"/>
</dbReference>
<dbReference type="Gene3D" id="1.20.990.10">
    <property type="entry name" value="NADPH-cytochrome p450 Reductase, Chain A, domain 3"/>
    <property type="match status" value="1"/>
</dbReference>
<comment type="subunit">
    <text evidence="9">Interacts with DRE2; as part of the cytosolic iron-sulfur (Fe-S) protein assembly (CIA) machinery.</text>
</comment>
<evidence type="ECO:0000256" key="6">
    <source>
        <dbReference type="ARBA" id="ARBA00022827"/>
    </source>
</evidence>
<dbReference type="GO" id="GO:0160246">
    <property type="term" value="F:NADPH-iron-sulfur [2Fe-2S] protein oxidoreductase activity"/>
    <property type="evidence" value="ECO:0007669"/>
    <property type="project" value="InterPro"/>
</dbReference>
<dbReference type="InterPro" id="IPR039261">
    <property type="entry name" value="FNR_nucleotide-bd"/>
</dbReference>
<comment type="subcellular location">
    <subcellularLocation>
        <location evidence="9">Cytoplasm</location>
    </subcellularLocation>
    <subcellularLocation>
        <location evidence="9">Mitochondrion</location>
    </subcellularLocation>
    <text evidence="9">Relocalizes to mitochondria after H(2)O(2) exposure.</text>
</comment>
<dbReference type="InterPro" id="IPR028879">
    <property type="entry name" value="NDOR1"/>
</dbReference>
<evidence type="ECO:0000256" key="7">
    <source>
        <dbReference type="ARBA" id="ARBA00022857"/>
    </source>
</evidence>
<name>A0A8H3I970_9LECA</name>
<dbReference type="GO" id="GO:0016226">
    <property type="term" value="P:iron-sulfur cluster assembly"/>
    <property type="evidence" value="ECO:0007669"/>
    <property type="project" value="UniProtKB-UniRule"/>
</dbReference>
<evidence type="ECO:0000256" key="4">
    <source>
        <dbReference type="ARBA" id="ARBA00022630"/>
    </source>
</evidence>
<evidence type="ECO:0000313" key="12">
    <source>
        <dbReference type="EMBL" id="CAF9909728.1"/>
    </source>
</evidence>
<evidence type="ECO:0000256" key="2">
    <source>
        <dbReference type="ARBA" id="ARBA00001974"/>
    </source>
</evidence>
<dbReference type="Gene3D" id="3.40.50.80">
    <property type="entry name" value="Nucleotide-binding domain of ferredoxin-NADP reductase (FNR) module"/>
    <property type="match status" value="1"/>
</dbReference>
<feature type="domain" description="FAD-binding FR-type" evidence="11">
    <location>
        <begin position="165"/>
        <end position="418"/>
    </location>
</feature>
<evidence type="ECO:0000256" key="3">
    <source>
        <dbReference type="ARBA" id="ARBA00022490"/>
    </source>
</evidence>
<dbReference type="GO" id="GO:0050660">
    <property type="term" value="F:flavin adenine dinucleotide binding"/>
    <property type="evidence" value="ECO:0007669"/>
    <property type="project" value="UniProtKB-UniRule"/>
</dbReference>
<feature type="binding site" evidence="9">
    <location>
        <begin position="44"/>
        <end position="53"/>
    </location>
    <ligand>
        <name>FMN</name>
        <dbReference type="ChEBI" id="CHEBI:58210"/>
    </ligand>
</feature>
<evidence type="ECO:0000256" key="5">
    <source>
        <dbReference type="ARBA" id="ARBA00022643"/>
    </source>
</evidence>
<dbReference type="PROSITE" id="PS50902">
    <property type="entry name" value="FLAVODOXIN_LIKE"/>
    <property type="match status" value="1"/>
</dbReference>
<dbReference type="PANTHER" id="PTHR19384:SF10">
    <property type="entry name" value="NADPH-DEPENDENT DIFLAVIN OXIDOREDUCTASE 1"/>
    <property type="match status" value="1"/>
</dbReference>
<feature type="binding site" evidence="9">
    <location>
        <begin position="505"/>
        <end position="506"/>
    </location>
    <ligand>
        <name>NADP(+)</name>
        <dbReference type="ChEBI" id="CHEBI:58349"/>
    </ligand>
</feature>
<dbReference type="GO" id="GO:0005739">
    <property type="term" value="C:mitochondrion"/>
    <property type="evidence" value="ECO:0007669"/>
    <property type="project" value="UniProtKB-SubCell"/>
</dbReference>
<dbReference type="SUPFAM" id="SSF52343">
    <property type="entry name" value="Ferredoxin reductase-like, C-terminal NADP-linked domain"/>
    <property type="match status" value="1"/>
</dbReference>
<comment type="cofactor">
    <cofactor evidence="1 9">
        <name>FMN</name>
        <dbReference type="ChEBI" id="CHEBI:58210"/>
    </cofactor>
</comment>
<dbReference type="GO" id="GO:0016651">
    <property type="term" value="F:oxidoreductase activity, acting on NAD(P)H"/>
    <property type="evidence" value="ECO:0007669"/>
    <property type="project" value="UniProtKB-UniRule"/>
</dbReference>
<dbReference type="FunFam" id="3.40.50.80:FF:000030">
    <property type="entry name" value="NADPH-dependent diflavin oxidoreductase 1"/>
    <property type="match status" value="1"/>
</dbReference>
<sequence>MLVVTSTTGQGDVPANARQFWKSILRRKLPPTYLSNVHFTTFGLGDSSYPKFNWAARKLHKRISQLGADEFYPRGEADEQHDEGLDATFVPWMTDIRRHLLERYPLEGDLEPIPEATPIEPKWILALRNDCPIGQGNTAVAEDAAVTSSNGQFQGNPSPYQRTNSQCLNVVLQENRRLTPTTHWQDVRQLSFTSSSVASYGPGDILTIFPRNPPQDVETLLDLMGWTSVADQEVCFIRNKSFSRYSHYSPPSVTLESTSSPMSLRKILTISLDINAIPKRSFFAMIAHFTDDEMQKERLLEFVNPEYVDELYDYTTRPRRSILEVLQEFDSVKIPWQWAASVLPELRGRQFSIASGGQLKTDSHGHVCFELLVAIVRYKTVIKKIREGVCTRYLAALPEGSSLDVTLQKGSLGVSKEQTSRPLVMIGPGTGIAPIRSLVWERLQRGQQTQARPPEPSNGSISGKIDVGEMALFFGCRNKDADYFYQEEWYQLRKELPLQTFTAFSRDQKHKVYVQDVIREHSELVSRLLHELEGVVYVCGSSGKMPKAVRTALTEAFTRCGKMHQGDAEAYLQKMEKEGRYKQETW</sequence>
<dbReference type="InterPro" id="IPR003097">
    <property type="entry name" value="CysJ-like_FAD-binding"/>
</dbReference>
<keyword evidence="3 9" id="KW-0963">Cytoplasm</keyword>
<evidence type="ECO:0000313" key="13">
    <source>
        <dbReference type="Proteomes" id="UP000664521"/>
    </source>
</evidence>
<dbReference type="GO" id="GO:0050661">
    <property type="term" value="F:NADP binding"/>
    <property type="evidence" value="ECO:0007669"/>
    <property type="project" value="UniProtKB-UniRule"/>
</dbReference>
<dbReference type="PANTHER" id="PTHR19384">
    <property type="entry name" value="NITRIC OXIDE SYNTHASE-RELATED"/>
    <property type="match status" value="1"/>
</dbReference>
<keyword evidence="13" id="KW-1185">Reference proteome</keyword>
<dbReference type="InterPro" id="IPR001094">
    <property type="entry name" value="Flavdoxin-like"/>
</dbReference>
<dbReference type="Pfam" id="PF00258">
    <property type="entry name" value="Flavodoxin_1"/>
    <property type="match status" value="1"/>
</dbReference>
<dbReference type="Pfam" id="PF00175">
    <property type="entry name" value="NAD_binding_1"/>
    <property type="match status" value="1"/>
</dbReference>
<keyword evidence="8 9" id="KW-0560">Oxidoreductase</keyword>
<organism evidence="12 13">
    <name type="scientific">Heterodermia speciosa</name>
    <dbReference type="NCBI Taxonomy" id="116794"/>
    <lineage>
        <taxon>Eukaryota</taxon>
        <taxon>Fungi</taxon>
        <taxon>Dikarya</taxon>
        <taxon>Ascomycota</taxon>
        <taxon>Pezizomycotina</taxon>
        <taxon>Lecanoromycetes</taxon>
        <taxon>OSLEUM clade</taxon>
        <taxon>Lecanoromycetidae</taxon>
        <taxon>Caliciales</taxon>
        <taxon>Physciaceae</taxon>
        <taxon>Heterodermia</taxon>
    </lineage>
</organism>
<evidence type="ECO:0000256" key="8">
    <source>
        <dbReference type="ARBA" id="ARBA00023002"/>
    </source>
</evidence>
<evidence type="ECO:0000259" key="11">
    <source>
        <dbReference type="PROSITE" id="PS51384"/>
    </source>
</evidence>
<evidence type="ECO:0000256" key="1">
    <source>
        <dbReference type="ARBA" id="ARBA00001917"/>
    </source>
</evidence>
<feature type="binding site" evidence="9">
    <location>
        <begin position="349"/>
        <end position="352"/>
    </location>
    <ligand>
        <name>FAD</name>
        <dbReference type="ChEBI" id="CHEBI:57692"/>
    </ligand>
</feature>
<keyword evidence="9" id="KW-0496">Mitochondrion</keyword>
<comment type="similarity">
    <text evidence="9">In the N-terminal section; belongs to the flavodoxin family.</text>
</comment>
<reference evidence="12" key="1">
    <citation type="submission" date="2021-03" db="EMBL/GenBank/DDBJ databases">
        <authorList>
            <person name="Tagirdzhanova G."/>
        </authorList>
    </citation>
    <scope>NUCLEOTIDE SEQUENCE</scope>
</reference>
<dbReference type="InterPro" id="IPR017938">
    <property type="entry name" value="Riboflavin_synthase-like_b-brl"/>
</dbReference>
<feature type="binding site" evidence="9">
    <location>
        <position position="430"/>
    </location>
    <ligand>
        <name>NADP(+)</name>
        <dbReference type="ChEBI" id="CHEBI:58349"/>
    </ligand>
</feature>
<feature type="binding site" evidence="9">
    <location>
        <begin position="6"/>
        <end position="9"/>
    </location>
    <ligand>
        <name>FMN</name>
        <dbReference type="ChEBI" id="CHEBI:58210"/>
    </ligand>
</feature>
<comment type="catalytic activity">
    <reaction evidence="9">
        <text>2 oxidized [2Fe-2S]-[protein] + NADPH = 2 reduced [2Fe-2S]-[protein] + NADP(+) + H(+)</text>
        <dbReference type="Rhea" id="RHEA:67716"/>
        <dbReference type="Rhea" id="RHEA-COMP:17327"/>
        <dbReference type="Rhea" id="RHEA-COMP:17328"/>
        <dbReference type="ChEBI" id="CHEBI:15378"/>
        <dbReference type="ChEBI" id="CHEBI:33737"/>
        <dbReference type="ChEBI" id="CHEBI:33738"/>
        <dbReference type="ChEBI" id="CHEBI:57783"/>
        <dbReference type="ChEBI" id="CHEBI:58349"/>
    </reaction>
</comment>
<dbReference type="PRINTS" id="PR00371">
    <property type="entry name" value="FPNCR"/>
</dbReference>
<dbReference type="Pfam" id="PF00667">
    <property type="entry name" value="FAD_binding_1"/>
    <property type="match status" value="1"/>
</dbReference>
<feature type="binding site" evidence="9">
    <location>
        <position position="319"/>
    </location>
    <ligand>
        <name>FAD</name>
        <dbReference type="ChEBI" id="CHEBI:57692"/>
    </ligand>
</feature>
<dbReference type="PROSITE" id="PS51384">
    <property type="entry name" value="FAD_FR"/>
    <property type="match status" value="1"/>
</dbReference>
<comment type="caution">
    <text evidence="12">The sequence shown here is derived from an EMBL/GenBank/DDBJ whole genome shotgun (WGS) entry which is preliminary data.</text>
</comment>
<comment type="cofactor">
    <cofactor evidence="2 9">
        <name>FAD</name>
        <dbReference type="ChEBI" id="CHEBI:57692"/>
    </cofactor>
</comment>
<gene>
    <name evidence="9 12" type="primary">TAH18</name>
    <name evidence="12" type="ORF">HETSPECPRED_009506</name>
</gene>
<dbReference type="Proteomes" id="UP000664521">
    <property type="component" value="Unassembled WGS sequence"/>
</dbReference>
<dbReference type="SUPFAM" id="SSF63380">
    <property type="entry name" value="Riboflavin synthase domain-like"/>
    <property type="match status" value="1"/>
</dbReference>
<dbReference type="OrthoDB" id="1856718at2759"/>
<dbReference type="HAMAP" id="MF_03178">
    <property type="entry name" value="NDOR1"/>
    <property type="match status" value="1"/>
</dbReference>
<keyword evidence="6 9" id="KW-0274">FAD</keyword>
<dbReference type="InterPro" id="IPR001709">
    <property type="entry name" value="Flavoprot_Pyr_Nucl_cyt_Rdtase"/>
</dbReference>
<comment type="similarity">
    <text evidence="9">In the C-terminal section; belongs to the flavoprotein pyridine nucleotide cytochrome reductase family.</text>
</comment>
<dbReference type="InterPro" id="IPR023173">
    <property type="entry name" value="NADPH_Cyt_P450_Rdtase_alpha"/>
</dbReference>
<feature type="domain" description="Flavodoxin-like" evidence="10">
    <location>
        <begin position="1"/>
        <end position="97"/>
    </location>
</feature>
<dbReference type="Gene3D" id="2.40.30.10">
    <property type="entry name" value="Translation factors"/>
    <property type="match status" value="1"/>
</dbReference>
<comment type="similarity">
    <text evidence="9">Belongs to the NADPH-dependent diflavin oxidoreductase NDOR1 family.</text>
</comment>
<dbReference type="AlphaFoldDB" id="A0A8H3I970"/>
<dbReference type="InterPro" id="IPR017927">
    <property type="entry name" value="FAD-bd_FR_type"/>
</dbReference>
<dbReference type="InterPro" id="IPR008254">
    <property type="entry name" value="Flavodoxin/NO_synth"/>
</dbReference>
<evidence type="ECO:0000256" key="9">
    <source>
        <dbReference type="HAMAP-Rule" id="MF_03178"/>
    </source>
</evidence>
<protein>
    <recommendedName>
        <fullName evidence="9">NADPH-dependent diflavin oxidoreductase 1</fullName>
        <ecNumber evidence="9">1.18.1.-</ecNumber>
    </recommendedName>
    <alternativeName>
        <fullName evidence="9">NADPH-dependent FMN and FAD-containing oxidoreductase</fullName>
    </alternativeName>
</protein>
<dbReference type="GO" id="GO:0005829">
    <property type="term" value="C:cytosol"/>
    <property type="evidence" value="ECO:0007669"/>
    <property type="project" value="TreeGrafter"/>
</dbReference>
<accession>A0A8H3I970</accession>
<dbReference type="Gene3D" id="3.40.50.360">
    <property type="match status" value="1"/>
</dbReference>
<dbReference type="PRINTS" id="PR00369">
    <property type="entry name" value="FLAVODOXIN"/>
</dbReference>
<comment type="caution">
    <text evidence="9">Lacks conserved residue(s) required for the propagation of feature annotation.</text>
</comment>
<dbReference type="FunFam" id="1.20.990.10:FF:000013">
    <property type="entry name" value="NADPH-dependent diflavin oxidoreductase 1"/>
    <property type="match status" value="1"/>
</dbReference>
<keyword evidence="5 9" id="KW-0288">FMN</keyword>
<keyword evidence="4 9" id="KW-0285">Flavoprotein</keyword>
<proteinExistence type="inferred from homology"/>
<keyword evidence="7 9" id="KW-0521">NADP</keyword>
<dbReference type="SUPFAM" id="SSF52218">
    <property type="entry name" value="Flavoproteins"/>
    <property type="match status" value="1"/>
</dbReference>
<dbReference type="GO" id="GO:0010181">
    <property type="term" value="F:FMN binding"/>
    <property type="evidence" value="ECO:0007669"/>
    <property type="project" value="UniProtKB-UniRule"/>
</dbReference>
<evidence type="ECO:0000259" key="10">
    <source>
        <dbReference type="PROSITE" id="PS50902"/>
    </source>
</evidence>
<feature type="binding site" evidence="9">
    <location>
        <begin position="511"/>
        <end position="515"/>
    </location>
    <ligand>
        <name>NADP(+)</name>
        <dbReference type="ChEBI" id="CHEBI:58349"/>
    </ligand>
</feature>
<feature type="binding site" evidence="9">
    <location>
        <position position="79"/>
    </location>
    <ligand>
        <name>FMN</name>
        <dbReference type="ChEBI" id="CHEBI:58210"/>
    </ligand>
</feature>
<dbReference type="InterPro" id="IPR001433">
    <property type="entry name" value="OxRdtase_FAD/NAD-bd"/>
</dbReference>
<feature type="binding site" evidence="9">
    <location>
        <position position="586"/>
    </location>
    <ligand>
        <name>FAD</name>
        <dbReference type="ChEBI" id="CHEBI:57692"/>
    </ligand>
</feature>
<dbReference type="InterPro" id="IPR029039">
    <property type="entry name" value="Flavoprotein-like_sf"/>
</dbReference>
<dbReference type="EC" id="1.18.1.-" evidence="9"/>
<comment type="function">
    <text evidence="9">NADPH-dependent reductase which is a central component of the cytosolic iron-sulfur (Fe-S) protein assembly (CIA) machinery. Transfers electrons from NADPH via its FAD and FMN prosthetic groups to the [2Fe-2S] cluster of DRE2, another key component of the CIA machinery. In turn, this reduced cluster provides electrons for assembly of cytosolic iron-sulfur cluster proteins. Positively controls H(2)O(2)-induced cell death.</text>
</comment>
<feature type="binding site" evidence="9">
    <location>
        <begin position="388"/>
        <end position="391"/>
    </location>
    <ligand>
        <name>FAD</name>
        <dbReference type="ChEBI" id="CHEBI:57692"/>
    </ligand>
</feature>